<gene>
    <name evidence="1" type="ORF">MNBD_GAMMA12-506</name>
</gene>
<accession>A0A3B0YBW7</accession>
<sequence length="286" mass="32568">MGDIDQNNNPLQAGSQPPALIRAIKKVLRPIIKLLLSRGITYPEFSHWIKSIFVEVADKEFTLPDKQQTDSRINLLTGIHRKDVKRLRAEPVDSDSTPSNVSLGALLVAKWSGMEQYLDDSGHPIALPRQSQTDEPSFDQLVATVNKDIRSRVVLDEWLRLGIVHIDDEKYVHLNTEAFIPEKGIDELAYYFGRNLHDHIAASSHNLSDGAKKFLERSVYYDQLSPESMIELEKLSEQHGMQALQALNKRALLLQTRDANKEDAQHRINFGIYFYNSQADEDIDDH</sequence>
<reference evidence="1" key="1">
    <citation type="submission" date="2018-06" db="EMBL/GenBank/DDBJ databases">
        <authorList>
            <person name="Zhirakovskaya E."/>
        </authorList>
    </citation>
    <scope>NUCLEOTIDE SEQUENCE</scope>
</reference>
<dbReference type="Pfam" id="PF20112">
    <property type="entry name" value="DUF6502"/>
    <property type="match status" value="1"/>
</dbReference>
<protein>
    <submittedName>
        <fullName evidence="1">Uncharacterized protein</fullName>
    </submittedName>
</protein>
<dbReference type="AlphaFoldDB" id="A0A3B0YBW7"/>
<evidence type="ECO:0000313" key="1">
    <source>
        <dbReference type="EMBL" id="VAW73067.1"/>
    </source>
</evidence>
<dbReference type="InterPro" id="IPR045445">
    <property type="entry name" value="DUF6502"/>
</dbReference>
<proteinExistence type="predicted"/>
<name>A0A3B0YBW7_9ZZZZ</name>
<organism evidence="1">
    <name type="scientific">hydrothermal vent metagenome</name>
    <dbReference type="NCBI Taxonomy" id="652676"/>
    <lineage>
        <taxon>unclassified sequences</taxon>
        <taxon>metagenomes</taxon>
        <taxon>ecological metagenomes</taxon>
    </lineage>
</organism>
<dbReference type="EMBL" id="UOFL01000041">
    <property type="protein sequence ID" value="VAW73067.1"/>
    <property type="molecule type" value="Genomic_DNA"/>
</dbReference>